<dbReference type="GO" id="GO:0005886">
    <property type="term" value="C:plasma membrane"/>
    <property type="evidence" value="ECO:0007669"/>
    <property type="project" value="TreeGrafter"/>
</dbReference>
<sequence length="111" mass="11941">FLVPIPALPSAGPRMDDGTCPPSQNWMEGQDETLRCWAHGNPSPSLECTKDGEPFPAGVLRRVTRAHTGTYHCRATNPLGTAVQNVTVWVDCEWGLGSWGFWGSQGDSAGS</sequence>
<dbReference type="GO" id="GO:0007155">
    <property type="term" value="P:cell adhesion"/>
    <property type="evidence" value="ECO:0007669"/>
    <property type="project" value="InterPro"/>
</dbReference>
<dbReference type="PANTHER" id="PTHR13771:SF9">
    <property type="entry name" value="INTERCELLULAR ADHESION MOLECULE 5"/>
    <property type="match status" value="1"/>
</dbReference>
<proteinExistence type="predicted"/>
<dbReference type="InterPro" id="IPR047012">
    <property type="entry name" value="ICAM_VCAM"/>
</dbReference>
<dbReference type="GO" id="GO:0005178">
    <property type="term" value="F:integrin binding"/>
    <property type="evidence" value="ECO:0007669"/>
    <property type="project" value="InterPro"/>
</dbReference>
<evidence type="ECO:0000313" key="2">
    <source>
        <dbReference type="EMBL" id="NXS67869.1"/>
    </source>
</evidence>
<feature type="domain" description="Ig-like" evidence="1">
    <location>
        <begin position="13"/>
        <end position="87"/>
    </location>
</feature>
<dbReference type="Proteomes" id="UP000580171">
    <property type="component" value="Unassembled WGS sequence"/>
</dbReference>
<evidence type="ECO:0000313" key="3">
    <source>
        <dbReference type="Proteomes" id="UP000580171"/>
    </source>
</evidence>
<gene>
    <name evidence="2" type="primary">Icam5_1</name>
    <name evidence="2" type="ORF">PANHAL_R14188</name>
</gene>
<dbReference type="PANTHER" id="PTHR13771">
    <property type="entry name" value="INTERCELLULAR ADHESION MOLECULE"/>
    <property type="match status" value="1"/>
</dbReference>
<protein>
    <submittedName>
        <fullName evidence="2">ICAM5 protein</fullName>
    </submittedName>
</protein>
<dbReference type="SUPFAM" id="SSF48726">
    <property type="entry name" value="Immunoglobulin"/>
    <property type="match status" value="1"/>
</dbReference>
<dbReference type="Gene3D" id="2.60.40.10">
    <property type="entry name" value="Immunoglobulins"/>
    <property type="match status" value="1"/>
</dbReference>
<dbReference type="SMART" id="SM00409">
    <property type="entry name" value="IG"/>
    <property type="match status" value="1"/>
</dbReference>
<name>A0A7L2WEK3_PANHA</name>
<accession>A0A7L2WEK3</accession>
<dbReference type="FunFam" id="2.60.40.10:FF:000641">
    <property type="entry name" value="Intercellular adhesion molecule 1"/>
    <property type="match status" value="1"/>
</dbReference>
<dbReference type="InterPro" id="IPR036179">
    <property type="entry name" value="Ig-like_dom_sf"/>
</dbReference>
<comment type="caution">
    <text evidence="2">The sequence shown here is derived from an EMBL/GenBank/DDBJ whole genome shotgun (WGS) entry which is preliminary data.</text>
</comment>
<feature type="non-terminal residue" evidence="2">
    <location>
        <position position="111"/>
    </location>
</feature>
<dbReference type="InterPro" id="IPR003599">
    <property type="entry name" value="Ig_sub"/>
</dbReference>
<dbReference type="AlphaFoldDB" id="A0A7L2WEK3"/>
<organism evidence="2 3">
    <name type="scientific">Pandion haliaetus</name>
    <name type="common">Osprey</name>
    <name type="synonym">Falco haliaetus</name>
    <dbReference type="NCBI Taxonomy" id="56262"/>
    <lineage>
        <taxon>Eukaryota</taxon>
        <taxon>Metazoa</taxon>
        <taxon>Chordata</taxon>
        <taxon>Craniata</taxon>
        <taxon>Vertebrata</taxon>
        <taxon>Euteleostomi</taxon>
        <taxon>Archelosauria</taxon>
        <taxon>Archosauria</taxon>
        <taxon>Dinosauria</taxon>
        <taxon>Saurischia</taxon>
        <taxon>Theropoda</taxon>
        <taxon>Coelurosauria</taxon>
        <taxon>Aves</taxon>
        <taxon>Neognathae</taxon>
        <taxon>Neoaves</taxon>
        <taxon>Telluraves</taxon>
        <taxon>Accipitrimorphae</taxon>
        <taxon>Accipitriformes</taxon>
        <taxon>Pandionidae</taxon>
        <taxon>Pandion</taxon>
    </lineage>
</organism>
<dbReference type="InterPro" id="IPR003598">
    <property type="entry name" value="Ig_sub2"/>
</dbReference>
<dbReference type="SMART" id="SM00408">
    <property type="entry name" value="IGc2"/>
    <property type="match status" value="1"/>
</dbReference>
<dbReference type="InterPro" id="IPR013783">
    <property type="entry name" value="Ig-like_fold"/>
</dbReference>
<dbReference type="Pfam" id="PF13895">
    <property type="entry name" value="Ig_2"/>
    <property type="match status" value="1"/>
</dbReference>
<dbReference type="PROSITE" id="PS50835">
    <property type="entry name" value="IG_LIKE"/>
    <property type="match status" value="1"/>
</dbReference>
<feature type="non-terminal residue" evidence="2">
    <location>
        <position position="1"/>
    </location>
</feature>
<dbReference type="OrthoDB" id="6250964at2759"/>
<reference evidence="2 3" key="1">
    <citation type="submission" date="2019-09" db="EMBL/GenBank/DDBJ databases">
        <title>Bird 10,000 Genomes (B10K) Project - Family phase.</title>
        <authorList>
            <person name="Zhang G."/>
        </authorList>
    </citation>
    <scope>NUCLEOTIDE SEQUENCE [LARGE SCALE GENOMIC DNA]</scope>
    <source>
        <strain evidence="2">B10K-DU-012-58</strain>
        <tissue evidence="2">Muscle</tissue>
    </source>
</reference>
<keyword evidence="3" id="KW-1185">Reference proteome</keyword>
<dbReference type="InterPro" id="IPR007110">
    <property type="entry name" value="Ig-like_dom"/>
</dbReference>
<dbReference type="EMBL" id="VYZV01012037">
    <property type="protein sequence ID" value="NXS67869.1"/>
    <property type="molecule type" value="Genomic_DNA"/>
</dbReference>
<evidence type="ECO:0000259" key="1">
    <source>
        <dbReference type="PROSITE" id="PS50835"/>
    </source>
</evidence>